<name>A0A9X1VSG1_9BURK</name>
<dbReference type="InterPro" id="IPR004942">
    <property type="entry name" value="Roadblock/LAMTOR2_dom"/>
</dbReference>
<dbReference type="EMBL" id="JALGBI010000001">
    <property type="protein sequence ID" value="MCJ0762971.1"/>
    <property type="molecule type" value="Genomic_DNA"/>
</dbReference>
<dbReference type="Proteomes" id="UP001139447">
    <property type="component" value="Unassembled WGS sequence"/>
</dbReference>
<feature type="domain" description="Roadblock/LAMTOR2" evidence="1">
    <location>
        <begin position="15"/>
        <end position="105"/>
    </location>
</feature>
<protein>
    <recommendedName>
        <fullName evidence="1">Roadblock/LAMTOR2 domain-containing protein</fullName>
    </recommendedName>
</protein>
<proteinExistence type="predicted"/>
<dbReference type="Gene3D" id="3.30.450.30">
    <property type="entry name" value="Dynein light chain 2a, cytoplasmic"/>
    <property type="match status" value="1"/>
</dbReference>
<gene>
    <name evidence="2" type="ORF">MMF98_07085</name>
</gene>
<accession>A0A9X1VSG1</accession>
<comment type="caution">
    <text evidence="2">The sequence shown here is derived from an EMBL/GenBank/DDBJ whole genome shotgun (WGS) entry which is preliminary data.</text>
</comment>
<organism evidence="2 3">
    <name type="scientific">Variovorax terrae</name>
    <dbReference type="NCBI Taxonomy" id="2923278"/>
    <lineage>
        <taxon>Bacteria</taxon>
        <taxon>Pseudomonadati</taxon>
        <taxon>Pseudomonadota</taxon>
        <taxon>Betaproteobacteria</taxon>
        <taxon>Burkholderiales</taxon>
        <taxon>Comamonadaceae</taxon>
        <taxon>Variovorax</taxon>
    </lineage>
</organism>
<dbReference type="SMART" id="SM00960">
    <property type="entry name" value="Robl_LC7"/>
    <property type="match status" value="1"/>
</dbReference>
<dbReference type="AlphaFoldDB" id="A0A9X1VSG1"/>
<evidence type="ECO:0000313" key="3">
    <source>
        <dbReference type="Proteomes" id="UP001139447"/>
    </source>
</evidence>
<dbReference type="RefSeq" id="WP_243305536.1">
    <property type="nucleotide sequence ID" value="NZ_JALGBI010000001.1"/>
</dbReference>
<evidence type="ECO:0000259" key="1">
    <source>
        <dbReference type="SMART" id="SM00960"/>
    </source>
</evidence>
<evidence type="ECO:0000313" key="2">
    <source>
        <dbReference type="EMBL" id="MCJ0762971.1"/>
    </source>
</evidence>
<dbReference type="SUPFAM" id="SSF103196">
    <property type="entry name" value="Roadblock/LC7 domain"/>
    <property type="match status" value="1"/>
</dbReference>
<keyword evidence="3" id="KW-1185">Reference proteome</keyword>
<sequence>MNQTDLSPALKSGAQRVVEDLMNELRAALAVVVATEDGFEVAAHAQNTAQVSRLSAMASSMAALGAMAGEESDLGACGSIVVEAERGFLVMMQARHAQATLILSVVTSRDAVMGQALYFCRQAVQTLEQL</sequence>
<reference evidence="2" key="1">
    <citation type="submission" date="2022-03" db="EMBL/GenBank/DDBJ databases">
        <authorList>
            <person name="Woo C.Y."/>
        </authorList>
    </citation>
    <scope>NUCLEOTIDE SEQUENCE</scope>
    <source>
        <strain evidence="2">CYS-02</strain>
    </source>
</reference>